<protein>
    <submittedName>
        <fullName evidence="15">Uncharacterized protein</fullName>
    </submittedName>
</protein>
<evidence type="ECO:0000256" key="10">
    <source>
        <dbReference type="ARBA" id="ARBA00023136"/>
    </source>
</evidence>
<dbReference type="InterPro" id="IPR052244">
    <property type="entry name" value="Choline_transporter"/>
</dbReference>
<dbReference type="PROSITE" id="PS50283">
    <property type="entry name" value="NA_SOLUT_SYMP_3"/>
    <property type="match status" value="1"/>
</dbReference>
<dbReference type="Pfam" id="PF00474">
    <property type="entry name" value="SSF"/>
    <property type="match status" value="1"/>
</dbReference>
<dbReference type="AlphaFoldDB" id="A0A9J6GRV2"/>
<keyword evidence="4 14" id="KW-0812">Transmembrane</keyword>
<evidence type="ECO:0000256" key="2">
    <source>
        <dbReference type="ARBA" id="ARBA00006434"/>
    </source>
</evidence>
<evidence type="ECO:0000256" key="3">
    <source>
        <dbReference type="ARBA" id="ARBA00022448"/>
    </source>
</evidence>
<evidence type="ECO:0000256" key="4">
    <source>
        <dbReference type="ARBA" id="ARBA00022692"/>
    </source>
</evidence>
<dbReference type="GO" id="GO:0008292">
    <property type="term" value="P:acetylcholine biosynthetic process"/>
    <property type="evidence" value="ECO:0007669"/>
    <property type="project" value="TreeGrafter"/>
</dbReference>
<organism evidence="15 16">
    <name type="scientific">Haemaphysalis longicornis</name>
    <name type="common">Bush tick</name>
    <dbReference type="NCBI Taxonomy" id="44386"/>
    <lineage>
        <taxon>Eukaryota</taxon>
        <taxon>Metazoa</taxon>
        <taxon>Ecdysozoa</taxon>
        <taxon>Arthropoda</taxon>
        <taxon>Chelicerata</taxon>
        <taxon>Arachnida</taxon>
        <taxon>Acari</taxon>
        <taxon>Parasitiformes</taxon>
        <taxon>Ixodida</taxon>
        <taxon>Ixodoidea</taxon>
        <taxon>Ixodidae</taxon>
        <taxon>Haemaphysalinae</taxon>
        <taxon>Haemaphysalis</taxon>
    </lineage>
</organism>
<keyword evidence="5" id="KW-0769">Symport</keyword>
<dbReference type="PANTHER" id="PTHR45897">
    <property type="entry name" value="HIGH-AFFINITY CHOLINE TRANSPORTER 1"/>
    <property type="match status" value="1"/>
</dbReference>
<keyword evidence="3" id="KW-0813">Transport</keyword>
<feature type="transmembrane region" description="Helical" evidence="14">
    <location>
        <begin position="65"/>
        <end position="83"/>
    </location>
</feature>
<evidence type="ECO:0000313" key="15">
    <source>
        <dbReference type="EMBL" id="KAH9377441.1"/>
    </source>
</evidence>
<keyword evidence="8" id="KW-0915">Sodium</keyword>
<feature type="transmembrane region" description="Helical" evidence="14">
    <location>
        <begin position="169"/>
        <end position="191"/>
    </location>
</feature>
<gene>
    <name evidence="15" type="ORF">HPB48_010035</name>
</gene>
<comment type="caution">
    <text evidence="15">The sequence shown here is derived from an EMBL/GenBank/DDBJ whole genome shotgun (WGS) entry which is preliminary data.</text>
</comment>
<dbReference type="Proteomes" id="UP000821853">
    <property type="component" value="Unassembled WGS sequence"/>
</dbReference>
<evidence type="ECO:0000256" key="13">
    <source>
        <dbReference type="RuleBase" id="RU362091"/>
    </source>
</evidence>
<evidence type="ECO:0000256" key="12">
    <source>
        <dbReference type="ARBA" id="ARBA00023201"/>
    </source>
</evidence>
<evidence type="ECO:0000313" key="16">
    <source>
        <dbReference type="Proteomes" id="UP000821853"/>
    </source>
</evidence>
<evidence type="ECO:0000256" key="7">
    <source>
        <dbReference type="ARBA" id="ARBA00022989"/>
    </source>
</evidence>
<proteinExistence type="inferred from homology"/>
<dbReference type="EMBL" id="JABSTR010000008">
    <property type="protein sequence ID" value="KAH9377441.1"/>
    <property type="molecule type" value="Genomic_DNA"/>
</dbReference>
<evidence type="ECO:0000256" key="8">
    <source>
        <dbReference type="ARBA" id="ARBA00023053"/>
    </source>
</evidence>
<dbReference type="Gene3D" id="1.20.1730.10">
    <property type="entry name" value="Sodium/glucose cotransporter"/>
    <property type="match status" value="1"/>
</dbReference>
<evidence type="ECO:0000256" key="9">
    <source>
        <dbReference type="ARBA" id="ARBA00023065"/>
    </source>
</evidence>
<dbReference type="InterPro" id="IPR038377">
    <property type="entry name" value="Na/Glc_symporter_sf"/>
</dbReference>
<name>A0A9J6GRV2_HAELO</name>
<dbReference type="GO" id="GO:0005307">
    <property type="term" value="F:choline:sodium symporter activity"/>
    <property type="evidence" value="ECO:0007669"/>
    <property type="project" value="TreeGrafter"/>
</dbReference>
<keyword evidence="7 14" id="KW-1133">Transmembrane helix</keyword>
<feature type="transmembrane region" description="Helical" evidence="14">
    <location>
        <begin position="6"/>
        <end position="26"/>
    </location>
</feature>
<reference evidence="15 16" key="1">
    <citation type="journal article" date="2020" name="Cell">
        <title>Large-Scale Comparative Analyses of Tick Genomes Elucidate Their Genetic Diversity and Vector Capacities.</title>
        <authorList>
            <consortium name="Tick Genome and Microbiome Consortium (TIGMIC)"/>
            <person name="Jia N."/>
            <person name="Wang J."/>
            <person name="Shi W."/>
            <person name="Du L."/>
            <person name="Sun Y."/>
            <person name="Zhan W."/>
            <person name="Jiang J.F."/>
            <person name="Wang Q."/>
            <person name="Zhang B."/>
            <person name="Ji P."/>
            <person name="Bell-Sakyi L."/>
            <person name="Cui X.M."/>
            <person name="Yuan T.T."/>
            <person name="Jiang B.G."/>
            <person name="Yang W.F."/>
            <person name="Lam T.T."/>
            <person name="Chang Q.C."/>
            <person name="Ding S.J."/>
            <person name="Wang X.J."/>
            <person name="Zhu J.G."/>
            <person name="Ruan X.D."/>
            <person name="Zhao L."/>
            <person name="Wei J.T."/>
            <person name="Ye R.Z."/>
            <person name="Que T.C."/>
            <person name="Du C.H."/>
            <person name="Zhou Y.H."/>
            <person name="Cheng J.X."/>
            <person name="Dai P.F."/>
            <person name="Guo W.B."/>
            <person name="Han X.H."/>
            <person name="Huang E.J."/>
            <person name="Li L.F."/>
            <person name="Wei W."/>
            <person name="Gao Y.C."/>
            <person name="Liu J.Z."/>
            <person name="Shao H.Z."/>
            <person name="Wang X."/>
            <person name="Wang C.C."/>
            <person name="Yang T.C."/>
            <person name="Huo Q.B."/>
            <person name="Li W."/>
            <person name="Chen H.Y."/>
            <person name="Chen S.E."/>
            <person name="Zhou L.G."/>
            <person name="Ni X.B."/>
            <person name="Tian J.H."/>
            <person name="Sheng Y."/>
            <person name="Liu T."/>
            <person name="Pan Y.S."/>
            <person name="Xia L.Y."/>
            <person name="Li J."/>
            <person name="Zhao F."/>
            <person name="Cao W.C."/>
        </authorList>
    </citation>
    <scope>NUCLEOTIDE SEQUENCE [LARGE SCALE GENOMIC DNA]</scope>
    <source>
        <strain evidence="15">HaeL-2018</strain>
    </source>
</reference>
<keyword evidence="12" id="KW-0739">Sodium transport</keyword>
<feature type="transmembrane region" description="Helical" evidence="14">
    <location>
        <begin position="139"/>
        <end position="163"/>
    </location>
</feature>
<evidence type="ECO:0000256" key="5">
    <source>
        <dbReference type="ARBA" id="ARBA00022847"/>
    </source>
</evidence>
<sequence length="224" mass="24430">MEVHFTAVFLVFLYFVAVVYVAVWAGRQAALHKDDSQVSPTEEPRRRRSIQKRFLRRLVGLDKDVSLGLSVASMTATWVGGGYLNGTAEAVYTRGVLYCQAPIGYAISLMLGGSLFAERMRTANAITMMDPFQEQYGRWIGLLLCLPALCGELFWTAAILAALGYAAAAIMGVNASLFIVISAFTIVCYTATGGFDAVTYTDASADIHHCRLPGMPVLYFVICL</sequence>
<dbReference type="InterPro" id="IPR001734">
    <property type="entry name" value="Na/solute_symporter"/>
</dbReference>
<evidence type="ECO:0000256" key="6">
    <source>
        <dbReference type="ARBA" id="ARBA00022979"/>
    </source>
</evidence>
<keyword evidence="9" id="KW-0406">Ion transport</keyword>
<dbReference type="OrthoDB" id="546820at2759"/>
<dbReference type="PANTHER" id="PTHR45897:SF4">
    <property type="entry name" value="HIGH-AFFINITY CHOLINE TRANSPORTER 1"/>
    <property type="match status" value="1"/>
</dbReference>
<feature type="transmembrane region" description="Helical" evidence="14">
    <location>
        <begin position="95"/>
        <end position="118"/>
    </location>
</feature>
<keyword evidence="16" id="KW-1185">Reference proteome</keyword>
<evidence type="ECO:0000256" key="1">
    <source>
        <dbReference type="ARBA" id="ARBA00004141"/>
    </source>
</evidence>
<evidence type="ECO:0000256" key="11">
    <source>
        <dbReference type="ARBA" id="ARBA00023180"/>
    </source>
</evidence>
<keyword evidence="6" id="KW-0530">Neurotransmitter biosynthesis</keyword>
<comment type="subcellular location">
    <subcellularLocation>
        <location evidence="1">Membrane</location>
        <topology evidence="1">Multi-pass membrane protein</topology>
    </subcellularLocation>
</comment>
<keyword evidence="11" id="KW-0325">Glycoprotein</keyword>
<evidence type="ECO:0000256" key="14">
    <source>
        <dbReference type="SAM" id="Phobius"/>
    </source>
</evidence>
<comment type="similarity">
    <text evidence="2 13">Belongs to the sodium:solute symporter (SSF) (TC 2.A.21) family.</text>
</comment>
<keyword evidence="10 14" id="KW-0472">Membrane</keyword>
<dbReference type="VEuPathDB" id="VectorBase:HLOH_052210"/>
<dbReference type="GO" id="GO:0005886">
    <property type="term" value="C:plasma membrane"/>
    <property type="evidence" value="ECO:0007669"/>
    <property type="project" value="TreeGrafter"/>
</dbReference>
<accession>A0A9J6GRV2</accession>